<accession>X1I3P9</accession>
<dbReference type="InterPro" id="IPR050810">
    <property type="entry name" value="Bact_Secretion_Sys_Channel"/>
</dbReference>
<feature type="non-terminal residue" evidence="5">
    <location>
        <position position="1"/>
    </location>
</feature>
<comment type="subcellular location">
    <subcellularLocation>
        <location evidence="1">Membrane</location>
    </subcellularLocation>
</comment>
<dbReference type="Gene3D" id="3.30.1370.120">
    <property type="match status" value="3"/>
</dbReference>
<feature type="domain" description="NolW-like" evidence="4">
    <location>
        <begin position="88"/>
        <end position="179"/>
    </location>
</feature>
<name>X1I3P9_9ZZZZ</name>
<organism evidence="5">
    <name type="scientific">marine sediment metagenome</name>
    <dbReference type="NCBI Taxonomy" id="412755"/>
    <lineage>
        <taxon>unclassified sequences</taxon>
        <taxon>metagenomes</taxon>
        <taxon>ecological metagenomes</taxon>
    </lineage>
</organism>
<dbReference type="InterPro" id="IPR005644">
    <property type="entry name" value="NolW-like"/>
</dbReference>
<sequence>GRILTEALTNKPTPMTAVSPNRQHILQFVTKTDDGRRLIASALQEGVLITADARTNSLVVSAPVQFMPLLESLIHAMDSTTPRIAEIRVFTLINADCQRMGAVLTELFRLQQTTAANMRSVNYTLTTTAPSGEGASATLGTAEHYALSITVDVRTNSLLVGGTKQYVDLCSKIIEELDSCPAQERMTKVYRLRNARAGDIESALTSFLDRERTRLTSTLGPDGMGAAQRLLEREVAVVSVASDGDAANANTLLISASPRYFE</sequence>
<evidence type="ECO:0000256" key="1">
    <source>
        <dbReference type="ARBA" id="ARBA00004370"/>
    </source>
</evidence>
<evidence type="ECO:0000256" key="2">
    <source>
        <dbReference type="ARBA" id="ARBA00022729"/>
    </source>
</evidence>
<protein>
    <recommendedName>
        <fullName evidence="4">NolW-like domain-containing protein</fullName>
    </recommendedName>
</protein>
<comment type="caution">
    <text evidence="5">The sequence shown here is derived from an EMBL/GenBank/DDBJ whole genome shotgun (WGS) entry which is preliminary data.</text>
</comment>
<feature type="non-terminal residue" evidence="5">
    <location>
        <position position="262"/>
    </location>
</feature>
<dbReference type="PANTHER" id="PTHR30332:SF24">
    <property type="entry name" value="SECRETIN GSPD-RELATED"/>
    <property type="match status" value="1"/>
</dbReference>
<dbReference type="GO" id="GO:0015627">
    <property type="term" value="C:type II protein secretion system complex"/>
    <property type="evidence" value="ECO:0007669"/>
    <property type="project" value="TreeGrafter"/>
</dbReference>
<keyword evidence="2" id="KW-0732">Signal</keyword>
<evidence type="ECO:0000313" key="5">
    <source>
        <dbReference type="EMBL" id="GAH63935.1"/>
    </source>
</evidence>
<feature type="domain" description="NolW-like" evidence="4">
    <location>
        <begin position="33"/>
        <end position="79"/>
    </location>
</feature>
<evidence type="ECO:0000259" key="4">
    <source>
        <dbReference type="Pfam" id="PF03958"/>
    </source>
</evidence>
<keyword evidence="3" id="KW-0472">Membrane</keyword>
<dbReference type="EMBL" id="BARU01031810">
    <property type="protein sequence ID" value="GAH63935.1"/>
    <property type="molecule type" value="Genomic_DNA"/>
</dbReference>
<gene>
    <name evidence="5" type="ORF">S03H2_50256</name>
</gene>
<dbReference type="Pfam" id="PF03958">
    <property type="entry name" value="Secretin_N"/>
    <property type="match status" value="2"/>
</dbReference>
<reference evidence="5" key="1">
    <citation type="journal article" date="2014" name="Front. Microbiol.">
        <title>High frequency of phylogenetically diverse reductive dehalogenase-homologous genes in deep subseafloor sedimentary metagenomes.</title>
        <authorList>
            <person name="Kawai M."/>
            <person name="Futagami T."/>
            <person name="Toyoda A."/>
            <person name="Takaki Y."/>
            <person name="Nishi S."/>
            <person name="Hori S."/>
            <person name="Arai W."/>
            <person name="Tsubouchi T."/>
            <person name="Morono Y."/>
            <person name="Uchiyama I."/>
            <person name="Ito T."/>
            <person name="Fujiyama A."/>
            <person name="Inagaki F."/>
            <person name="Takami H."/>
        </authorList>
    </citation>
    <scope>NUCLEOTIDE SEQUENCE</scope>
    <source>
        <strain evidence="5">Expedition CK06-06</strain>
    </source>
</reference>
<proteinExistence type="predicted"/>
<dbReference type="AlphaFoldDB" id="X1I3P9"/>
<dbReference type="PANTHER" id="PTHR30332">
    <property type="entry name" value="PROBABLE GENERAL SECRETION PATHWAY PROTEIN D"/>
    <property type="match status" value="1"/>
</dbReference>
<dbReference type="InterPro" id="IPR038591">
    <property type="entry name" value="NolW-like_sf"/>
</dbReference>
<dbReference type="GO" id="GO:0016020">
    <property type="term" value="C:membrane"/>
    <property type="evidence" value="ECO:0007669"/>
    <property type="project" value="UniProtKB-SubCell"/>
</dbReference>
<dbReference type="GO" id="GO:0009306">
    <property type="term" value="P:protein secretion"/>
    <property type="evidence" value="ECO:0007669"/>
    <property type="project" value="TreeGrafter"/>
</dbReference>
<evidence type="ECO:0000256" key="3">
    <source>
        <dbReference type="ARBA" id="ARBA00023136"/>
    </source>
</evidence>